<dbReference type="Gene3D" id="3.30.70.3550">
    <property type="entry name" value="Leucyl/phenylalanyl-tRNA-protein transferase, N-terminal domain"/>
    <property type="match status" value="1"/>
</dbReference>
<keyword evidence="3 4" id="KW-0012">Acyltransferase</keyword>
<dbReference type="HAMAP" id="MF_00688">
    <property type="entry name" value="Leu_Phe_trans"/>
    <property type="match status" value="1"/>
</dbReference>
<evidence type="ECO:0000313" key="5">
    <source>
        <dbReference type="EMBL" id="MDP4535381.1"/>
    </source>
</evidence>
<comment type="function">
    <text evidence="4">Functions in the N-end rule pathway of protein degradation where it conjugates Leu, Phe and, less efficiently, Met from aminoacyl-tRNAs to the N-termini of proteins containing an N-terminal arginine or lysine.</text>
</comment>
<comment type="catalytic activity">
    <reaction evidence="4">
        <text>N-terminal L-arginyl-[protein] + L-leucyl-tRNA(Leu) = N-terminal L-leucyl-L-arginyl-[protein] + tRNA(Leu) + H(+)</text>
        <dbReference type="Rhea" id="RHEA:50416"/>
        <dbReference type="Rhea" id="RHEA-COMP:9613"/>
        <dbReference type="Rhea" id="RHEA-COMP:9622"/>
        <dbReference type="Rhea" id="RHEA-COMP:12672"/>
        <dbReference type="Rhea" id="RHEA-COMP:12673"/>
        <dbReference type="ChEBI" id="CHEBI:15378"/>
        <dbReference type="ChEBI" id="CHEBI:64719"/>
        <dbReference type="ChEBI" id="CHEBI:78442"/>
        <dbReference type="ChEBI" id="CHEBI:78494"/>
        <dbReference type="ChEBI" id="CHEBI:133044"/>
        <dbReference type="EC" id="2.3.2.6"/>
    </reaction>
</comment>
<dbReference type="EMBL" id="JAUZVZ010000004">
    <property type="protein sequence ID" value="MDP4535381.1"/>
    <property type="molecule type" value="Genomic_DNA"/>
</dbReference>
<protein>
    <recommendedName>
        <fullName evidence="4">Leucyl/phenylalanyl-tRNA--protein transferase</fullName>
        <ecNumber evidence="4">2.3.2.6</ecNumber>
    </recommendedName>
    <alternativeName>
        <fullName evidence="4">L/F-transferase</fullName>
    </alternativeName>
    <alternativeName>
        <fullName evidence="4">Leucyltransferase</fullName>
    </alternativeName>
    <alternativeName>
        <fullName evidence="4">Phenyalanyltransferase</fullName>
    </alternativeName>
</protein>
<keyword evidence="1 4" id="KW-0963">Cytoplasm</keyword>
<dbReference type="EC" id="2.3.2.6" evidence="4"/>
<comment type="caution">
    <text evidence="5">The sequence shown here is derived from an EMBL/GenBank/DDBJ whole genome shotgun (WGS) entry which is preliminary data.</text>
</comment>
<dbReference type="InterPro" id="IPR004616">
    <property type="entry name" value="Leu/Phe-tRNA_Trfase"/>
</dbReference>
<sequence>MPIYLPELTQQLNFPPVEQALRQPDGLLALGGDLKPERLLLAYQQGIFPWFSEGDPLLWWSPSVRALFAPHQLQLNRTLRKQCRKAQYRFSINTAFEQVISQCAAPRARQADTWILPPMRQAYRQLHQQGYAHSVELWQQDQLVGGLYGLMIGRLFCGESMFNRQPNTARLALIALQQHLQCHQAGWIDCQMPNDFLDQLGVCHFPRTQYLALLQELASQPCSDQTWLPQNIKLSGYE</sequence>
<proteinExistence type="inferred from homology"/>
<comment type="catalytic activity">
    <reaction evidence="4">
        <text>N-terminal L-lysyl-[protein] + L-leucyl-tRNA(Leu) = N-terminal L-leucyl-L-lysyl-[protein] + tRNA(Leu) + H(+)</text>
        <dbReference type="Rhea" id="RHEA:12340"/>
        <dbReference type="Rhea" id="RHEA-COMP:9613"/>
        <dbReference type="Rhea" id="RHEA-COMP:9622"/>
        <dbReference type="Rhea" id="RHEA-COMP:12670"/>
        <dbReference type="Rhea" id="RHEA-COMP:12671"/>
        <dbReference type="ChEBI" id="CHEBI:15378"/>
        <dbReference type="ChEBI" id="CHEBI:65249"/>
        <dbReference type="ChEBI" id="CHEBI:78442"/>
        <dbReference type="ChEBI" id="CHEBI:78494"/>
        <dbReference type="ChEBI" id="CHEBI:133043"/>
        <dbReference type="EC" id="2.3.2.6"/>
    </reaction>
</comment>
<evidence type="ECO:0000256" key="2">
    <source>
        <dbReference type="ARBA" id="ARBA00022679"/>
    </source>
</evidence>
<dbReference type="InterPro" id="IPR016181">
    <property type="entry name" value="Acyl_CoA_acyltransferase"/>
</dbReference>
<dbReference type="Gene3D" id="3.40.630.70">
    <property type="entry name" value="Leucyl/phenylalanyl-tRNA-protein transferase, C-terminal domain"/>
    <property type="match status" value="1"/>
</dbReference>
<keyword evidence="2 4" id="KW-0808">Transferase</keyword>
<dbReference type="Pfam" id="PF03588">
    <property type="entry name" value="Leu_Phe_trans"/>
    <property type="match status" value="1"/>
</dbReference>
<name>A0ABT9GWE3_9GAMM</name>
<evidence type="ECO:0000256" key="3">
    <source>
        <dbReference type="ARBA" id="ARBA00023315"/>
    </source>
</evidence>
<dbReference type="NCBIfam" id="TIGR00667">
    <property type="entry name" value="aat"/>
    <property type="match status" value="1"/>
</dbReference>
<dbReference type="SUPFAM" id="SSF55729">
    <property type="entry name" value="Acyl-CoA N-acyltransferases (Nat)"/>
    <property type="match status" value="1"/>
</dbReference>
<reference evidence="5 6" key="1">
    <citation type="submission" date="2023-08" db="EMBL/GenBank/DDBJ databases">
        <authorList>
            <person name="Joshi A."/>
            <person name="Thite S."/>
        </authorList>
    </citation>
    <scope>NUCLEOTIDE SEQUENCE [LARGE SCALE GENOMIC DNA]</scope>
    <source>
        <strain evidence="5 6">AC40</strain>
    </source>
</reference>
<dbReference type="InterPro" id="IPR042203">
    <property type="entry name" value="Leu/Phe-tRNA_Trfase_C"/>
</dbReference>
<gene>
    <name evidence="4 5" type="primary">aat</name>
    <name evidence="5" type="ORF">Q3O60_04160</name>
</gene>
<dbReference type="Proteomes" id="UP001231616">
    <property type="component" value="Unassembled WGS sequence"/>
</dbReference>
<organism evidence="5 6">
    <name type="scientific">Alkalimonas collagenimarina</name>
    <dbReference type="NCBI Taxonomy" id="400390"/>
    <lineage>
        <taxon>Bacteria</taxon>
        <taxon>Pseudomonadati</taxon>
        <taxon>Pseudomonadota</taxon>
        <taxon>Gammaproteobacteria</taxon>
        <taxon>Alkalimonas</taxon>
    </lineage>
</organism>
<dbReference type="PANTHER" id="PTHR30098:SF2">
    <property type="entry name" value="LEUCYL_PHENYLALANYL-TRNA--PROTEIN TRANSFERASE"/>
    <property type="match status" value="1"/>
</dbReference>
<evidence type="ECO:0000256" key="4">
    <source>
        <dbReference type="HAMAP-Rule" id="MF_00688"/>
    </source>
</evidence>
<comment type="catalytic activity">
    <reaction evidence="4">
        <text>L-phenylalanyl-tRNA(Phe) + an N-terminal L-alpha-aminoacyl-[protein] = an N-terminal L-phenylalanyl-L-alpha-aminoacyl-[protein] + tRNA(Phe)</text>
        <dbReference type="Rhea" id="RHEA:43632"/>
        <dbReference type="Rhea" id="RHEA-COMP:9668"/>
        <dbReference type="Rhea" id="RHEA-COMP:9699"/>
        <dbReference type="Rhea" id="RHEA-COMP:10636"/>
        <dbReference type="Rhea" id="RHEA-COMP:10637"/>
        <dbReference type="ChEBI" id="CHEBI:78442"/>
        <dbReference type="ChEBI" id="CHEBI:78531"/>
        <dbReference type="ChEBI" id="CHEBI:78597"/>
        <dbReference type="ChEBI" id="CHEBI:83561"/>
        <dbReference type="EC" id="2.3.2.6"/>
    </reaction>
</comment>
<dbReference type="PANTHER" id="PTHR30098">
    <property type="entry name" value="LEUCYL/PHENYLALANYL-TRNA--PROTEIN TRANSFERASE"/>
    <property type="match status" value="1"/>
</dbReference>
<comment type="similarity">
    <text evidence="4">Belongs to the L/F-transferase family.</text>
</comment>
<comment type="subcellular location">
    <subcellularLocation>
        <location evidence="4">Cytoplasm</location>
    </subcellularLocation>
</comment>
<keyword evidence="6" id="KW-1185">Reference proteome</keyword>
<dbReference type="InterPro" id="IPR042221">
    <property type="entry name" value="Leu/Phe-tRNA_Trfase_N"/>
</dbReference>
<evidence type="ECO:0000256" key="1">
    <source>
        <dbReference type="ARBA" id="ARBA00022490"/>
    </source>
</evidence>
<dbReference type="GO" id="GO:0008914">
    <property type="term" value="F:leucyl-tRNA--protein transferase activity"/>
    <property type="evidence" value="ECO:0007669"/>
    <property type="project" value="UniProtKB-EC"/>
</dbReference>
<dbReference type="RefSeq" id="WP_305892639.1">
    <property type="nucleotide sequence ID" value="NZ_JAUZVZ010000004.1"/>
</dbReference>
<accession>A0ABT9GWE3</accession>
<evidence type="ECO:0000313" key="6">
    <source>
        <dbReference type="Proteomes" id="UP001231616"/>
    </source>
</evidence>